<proteinExistence type="predicted"/>
<keyword evidence="2" id="KW-0812">Transmembrane</keyword>
<reference evidence="3" key="1">
    <citation type="journal article" date="2019" name="MBio">
        <title>Virus Genomes from Deep Sea Sediments Expand the Ocean Megavirome and Support Independent Origins of Viral Gigantism.</title>
        <authorList>
            <person name="Backstrom D."/>
            <person name="Yutin N."/>
            <person name="Jorgensen S.L."/>
            <person name="Dharamshi J."/>
            <person name="Homa F."/>
            <person name="Zaremba-Niedwiedzka K."/>
            <person name="Spang A."/>
            <person name="Wolf Y.I."/>
            <person name="Koonin E.V."/>
            <person name="Ettema T.J."/>
        </authorList>
    </citation>
    <scope>NUCLEOTIDE SEQUENCE</scope>
</reference>
<accession>A0A481YVB3</accession>
<keyword evidence="2" id="KW-1133">Transmembrane helix</keyword>
<feature type="transmembrane region" description="Helical" evidence="2">
    <location>
        <begin position="20"/>
        <end position="38"/>
    </location>
</feature>
<organism evidence="3">
    <name type="scientific">Marseillevirus LCMAC103</name>
    <dbReference type="NCBI Taxonomy" id="2506604"/>
    <lineage>
        <taxon>Viruses</taxon>
        <taxon>Varidnaviria</taxon>
        <taxon>Bamfordvirae</taxon>
        <taxon>Nucleocytoviricota</taxon>
        <taxon>Megaviricetes</taxon>
        <taxon>Pimascovirales</taxon>
        <taxon>Pimascovirales incertae sedis</taxon>
        <taxon>Marseilleviridae</taxon>
    </lineage>
</organism>
<gene>
    <name evidence="3" type="ORF">LCMAC103_01790</name>
</gene>
<evidence type="ECO:0008006" key="4">
    <source>
        <dbReference type="Google" id="ProtNLM"/>
    </source>
</evidence>
<feature type="region of interest" description="Disordered" evidence="1">
    <location>
        <begin position="47"/>
        <end position="72"/>
    </location>
</feature>
<name>A0A481YVB3_9VIRU</name>
<dbReference type="EMBL" id="MK500337">
    <property type="protein sequence ID" value="QBK86841.1"/>
    <property type="molecule type" value="Genomic_DNA"/>
</dbReference>
<evidence type="ECO:0000313" key="3">
    <source>
        <dbReference type="EMBL" id="QBK86841.1"/>
    </source>
</evidence>
<evidence type="ECO:0000256" key="1">
    <source>
        <dbReference type="SAM" id="MobiDB-lite"/>
    </source>
</evidence>
<evidence type="ECO:0000256" key="2">
    <source>
        <dbReference type="SAM" id="Phobius"/>
    </source>
</evidence>
<protein>
    <recommendedName>
        <fullName evidence="4">Transmembrane protein</fullName>
    </recommendedName>
</protein>
<feature type="compositionally biased region" description="Low complexity" evidence="1">
    <location>
        <begin position="48"/>
        <end position="57"/>
    </location>
</feature>
<feature type="transmembrane region" description="Helical" evidence="2">
    <location>
        <begin position="156"/>
        <end position="177"/>
    </location>
</feature>
<keyword evidence="2" id="KW-0472">Membrane</keyword>
<sequence length="197" mass="22184">MVDSASWTDLLLLLLIPKPIPLWYSWGIFIAMFSRVDAAGKTARRPRLLPSFPSSPSTSCKTEYLASTGRGEKRRAMQYEEVKVKDDDDVRSDGYRNKTRGSFFADRSLDVRSDIRNYDPDSVFALDDPLGPGQSIRGLAPLSEGCWCDWCELKMFMLLLLSTIFLLLLVFTLVFVGRTRADVADILAVLRANETCT</sequence>